<sequence length="163" mass="17596">MSRSQHSKTRDLVRAGARGLVGAMAMTGIRTLTGNVGLVEETPPEAIVGKHAPEPVQQLPVESRTALTAAAHWSFGAFAGLGYHVLPRKIRSLPWSGPAYGLIIWLGFEAVIAPLLAVRPTRRRLLGRLIIALDHAIYGIVVAGRLAPDPDAVKRPTPSRFWT</sequence>
<dbReference type="RefSeq" id="WP_132486611.1">
    <property type="nucleotide sequence ID" value="NZ_SMKW01000022.1"/>
</dbReference>
<dbReference type="AlphaFoldDB" id="A0A4R4YXD5"/>
<dbReference type="EMBL" id="SMKW01000022">
    <property type="protein sequence ID" value="TDD50148.1"/>
    <property type="molecule type" value="Genomic_DNA"/>
</dbReference>
<organism evidence="2 3">
    <name type="scientific">Saccharopolyspora elongata</name>
    <dbReference type="NCBI Taxonomy" id="2530387"/>
    <lineage>
        <taxon>Bacteria</taxon>
        <taxon>Bacillati</taxon>
        <taxon>Actinomycetota</taxon>
        <taxon>Actinomycetes</taxon>
        <taxon>Pseudonocardiales</taxon>
        <taxon>Pseudonocardiaceae</taxon>
        <taxon>Saccharopolyspora</taxon>
    </lineage>
</organism>
<evidence type="ECO:0000313" key="3">
    <source>
        <dbReference type="Proteomes" id="UP000294947"/>
    </source>
</evidence>
<comment type="caution">
    <text evidence="2">The sequence shown here is derived from an EMBL/GenBank/DDBJ whole genome shotgun (WGS) entry which is preliminary data.</text>
</comment>
<protein>
    <recommendedName>
        <fullName evidence="4">DUF1440 domain-containing protein</fullName>
    </recommendedName>
</protein>
<keyword evidence="1" id="KW-0812">Transmembrane</keyword>
<gene>
    <name evidence="2" type="ORF">E1288_18245</name>
</gene>
<evidence type="ECO:0000256" key="1">
    <source>
        <dbReference type="SAM" id="Phobius"/>
    </source>
</evidence>
<keyword evidence="1" id="KW-0472">Membrane</keyword>
<accession>A0A4R4YXD5</accession>
<feature type="transmembrane region" description="Helical" evidence="1">
    <location>
        <begin position="98"/>
        <end position="118"/>
    </location>
</feature>
<keyword evidence="3" id="KW-1185">Reference proteome</keyword>
<keyword evidence="1" id="KW-1133">Transmembrane helix</keyword>
<evidence type="ECO:0000313" key="2">
    <source>
        <dbReference type="EMBL" id="TDD50148.1"/>
    </source>
</evidence>
<dbReference type="Proteomes" id="UP000294947">
    <property type="component" value="Unassembled WGS sequence"/>
</dbReference>
<proteinExistence type="predicted"/>
<feature type="transmembrane region" description="Helical" evidence="1">
    <location>
        <begin position="66"/>
        <end position="86"/>
    </location>
</feature>
<dbReference type="OrthoDB" id="3398813at2"/>
<reference evidence="2 3" key="1">
    <citation type="submission" date="2019-03" db="EMBL/GenBank/DDBJ databases">
        <title>Draft genome sequences of novel Actinobacteria.</title>
        <authorList>
            <person name="Sahin N."/>
            <person name="Ay H."/>
            <person name="Saygin H."/>
        </authorList>
    </citation>
    <scope>NUCLEOTIDE SEQUENCE [LARGE SCALE GENOMIC DNA]</scope>
    <source>
        <strain evidence="2 3">7K502</strain>
    </source>
</reference>
<name>A0A4R4YXD5_9PSEU</name>
<feature type="transmembrane region" description="Helical" evidence="1">
    <location>
        <begin position="125"/>
        <end position="147"/>
    </location>
</feature>
<evidence type="ECO:0008006" key="4">
    <source>
        <dbReference type="Google" id="ProtNLM"/>
    </source>
</evidence>